<protein>
    <submittedName>
        <fullName evidence="1">Uncharacterized protein</fullName>
    </submittedName>
</protein>
<dbReference type="RefSeq" id="WP_013029309.1">
    <property type="nucleotide sequence ID" value="NC_013959.1"/>
</dbReference>
<dbReference type="OrthoDB" id="9342527at2"/>
<dbReference type="AlphaFoldDB" id="D5CR25"/>
<keyword evidence="2" id="KW-1185">Reference proteome</keyword>
<dbReference type="Proteomes" id="UP000001625">
    <property type="component" value="Chromosome"/>
</dbReference>
<dbReference type="eggNOG" id="ENOG502Z7QS">
    <property type="taxonomic scope" value="Bacteria"/>
</dbReference>
<gene>
    <name evidence="1" type="ordered locus">Slit_1173</name>
</gene>
<dbReference type="STRING" id="580332.Slit_1173"/>
<evidence type="ECO:0000313" key="2">
    <source>
        <dbReference type="Proteomes" id="UP000001625"/>
    </source>
</evidence>
<dbReference type="EMBL" id="CP001965">
    <property type="protein sequence ID" value="ADE11411.1"/>
    <property type="molecule type" value="Genomic_DNA"/>
</dbReference>
<sequence length="327" mass="37033">MALAAVLLVPLTALGEELVGPPPQFVGPPAPPSATEKVMNMMDAPRDYLSGKLVGFVSSVDRFFGDERHYQETNDSVFQLDTSRVMGYGGEHRFAVSARANVHLPIAEKKLHLLIETNPDKNTIIDPKQTQTQAQAVNEPATPQSIGAALRFIKQEAERWHLSADAGIKFQGLSTTPFVRSRASFAVLLDQWRMKPSETVFWFNTIGAGETTQLDFERTVSEAVLLRATSVATWLNDTQNFDLRQDFIVFHTLDERTALLYQASVVGVSQPVSHVTDYVLLMQYRYRLHKKWMYFDVSPQLHFPVDRSYRLSPQLNLRLEMMFDEIK</sequence>
<organism evidence="1 2">
    <name type="scientific">Sideroxydans lithotrophicus (strain ES-1)</name>
    <dbReference type="NCBI Taxonomy" id="580332"/>
    <lineage>
        <taxon>Bacteria</taxon>
        <taxon>Pseudomonadati</taxon>
        <taxon>Pseudomonadota</taxon>
        <taxon>Betaproteobacteria</taxon>
        <taxon>Nitrosomonadales</taxon>
        <taxon>Gallionellaceae</taxon>
        <taxon>Sideroxydans</taxon>
    </lineage>
</organism>
<accession>D5CR25</accession>
<evidence type="ECO:0000313" key="1">
    <source>
        <dbReference type="EMBL" id="ADE11411.1"/>
    </source>
</evidence>
<dbReference type="HOGENOM" id="CLU_056319_0_0_4"/>
<proteinExistence type="predicted"/>
<name>D5CR25_SIDLE</name>
<dbReference type="KEGG" id="slt:Slit_1173"/>
<reference evidence="1 2" key="1">
    <citation type="submission" date="2010-03" db="EMBL/GenBank/DDBJ databases">
        <title>Complete sequence of Sideroxydans lithotrophicus ES-1.</title>
        <authorList>
            <consortium name="US DOE Joint Genome Institute"/>
            <person name="Lucas S."/>
            <person name="Copeland A."/>
            <person name="Lapidus A."/>
            <person name="Cheng J.-F."/>
            <person name="Bruce D."/>
            <person name="Goodwin L."/>
            <person name="Pitluck S."/>
            <person name="Munk A.C."/>
            <person name="Detter J.C."/>
            <person name="Han C."/>
            <person name="Tapia R."/>
            <person name="Larimer F."/>
            <person name="Land M."/>
            <person name="Hauser L."/>
            <person name="Kyrpides N."/>
            <person name="Ivanova N."/>
            <person name="Emerson D."/>
            <person name="Woyke T."/>
        </authorList>
    </citation>
    <scope>NUCLEOTIDE SEQUENCE [LARGE SCALE GENOMIC DNA]</scope>
    <source>
        <strain evidence="1 2">ES-1</strain>
    </source>
</reference>